<accession>A0A481Z1P4</accession>
<reference evidence="1" key="1">
    <citation type="journal article" date="2019" name="MBio">
        <title>Virus Genomes from Deep Sea Sediments Expand the Ocean Megavirome and Support Independent Origins of Viral Gigantism.</title>
        <authorList>
            <person name="Backstrom D."/>
            <person name="Yutin N."/>
            <person name="Jorgensen S.L."/>
            <person name="Dharamshi J."/>
            <person name="Homa F."/>
            <person name="Zaremba-Niedwiedzka K."/>
            <person name="Spang A."/>
            <person name="Wolf Y.I."/>
            <person name="Koonin E.V."/>
            <person name="Ettema T.J."/>
        </authorList>
    </citation>
    <scope>NUCLEOTIDE SEQUENCE</scope>
</reference>
<protein>
    <submittedName>
        <fullName evidence="1">Uncharacterized protein</fullName>
    </submittedName>
</protein>
<dbReference type="EMBL" id="MK500428">
    <property type="protein sequence ID" value="QBK89573.1"/>
    <property type="molecule type" value="Genomic_DNA"/>
</dbReference>
<name>A0A481Z1P4_9VIRU</name>
<gene>
    <name evidence="1" type="ORF">LCPAC001_00830</name>
</gene>
<organism evidence="1">
    <name type="scientific">Pithovirus LCPAC001</name>
    <dbReference type="NCBI Taxonomy" id="2506585"/>
    <lineage>
        <taxon>Viruses</taxon>
        <taxon>Pithoviruses</taxon>
    </lineage>
</organism>
<evidence type="ECO:0000313" key="1">
    <source>
        <dbReference type="EMBL" id="QBK89573.1"/>
    </source>
</evidence>
<sequence length="146" mass="17518">MEHPKLNYISNSLISELENSPTYTETHILLKYIKSFDQFIGSDQKYTLLIANRIGISINLERYADMVDISLRELVYYELFYYIKYVEPNLKKWGFPPTPDIINMLNKDYKTFYNKYKFSAMNYSPGMYYKRMSILTDYAMDKIKEK</sequence>
<proteinExistence type="predicted"/>